<dbReference type="Proteomes" id="UP000054516">
    <property type="component" value="Unassembled WGS sequence"/>
</dbReference>
<dbReference type="EMBL" id="DF977466">
    <property type="protein sequence ID" value="GAP86820.1"/>
    <property type="molecule type" value="Genomic_DNA"/>
</dbReference>
<proteinExistence type="predicted"/>
<dbReference type="SMART" id="SM00516">
    <property type="entry name" value="SEC14"/>
    <property type="match status" value="1"/>
</dbReference>
<reference evidence="3" key="1">
    <citation type="submission" date="2016-03" db="EMBL/GenBank/DDBJ databases">
        <title>Draft genome sequence of Rosellinia necatrix.</title>
        <authorList>
            <person name="Kanematsu S."/>
        </authorList>
    </citation>
    <scope>NUCLEOTIDE SEQUENCE [LARGE SCALE GENOMIC DNA]</scope>
    <source>
        <strain evidence="3">W97</strain>
    </source>
</reference>
<accession>A0A1W2TFI9</accession>
<feature type="compositionally biased region" description="Polar residues" evidence="1">
    <location>
        <begin position="1"/>
        <end position="14"/>
    </location>
</feature>
<evidence type="ECO:0000259" key="2">
    <source>
        <dbReference type="PROSITE" id="PS50191"/>
    </source>
</evidence>
<feature type="region of interest" description="Disordered" evidence="1">
    <location>
        <begin position="1"/>
        <end position="30"/>
    </location>
</feature>
<dbReference type="Gene3D" id="3.40.525.10">
    <property type="entry name" value="CRAL-TRIO lipid binding domain"/>
    <property type="match status" value="1"/>
</dbReference>
<name>A0A1W2TFI9_ROSNE</name>
<feature type="domain" description="CRAL-TRIO" evidence="2">
    <location>
        <begin position="127"/>
        <end position="295"/>
    </location>
</feature>
<dbReference type="SUPFAM" id="SSF52087">
    <property type="entry name" value="CRAL/TRIO domain"/>
    <property type="match status" value="1"/>
</dbReference>
<dbReference type="InterPro" id="IPR036273">
    <property type="entry name" value="CRAL/TRIO_N_dom_sf"/>
</dbReference>
<keyword evidence="4" id="KW-1185">Reference proteome</keyword>
<dbReference type="PANTHER" id="PTHR45657:SF20">
    <property type="entry name" value="CRAL_TRIO DOMAIN PROTEIN (AFU_ORTHOLOGUE AFUA_5G00680)"/>
    <property type="match status" value="1"/>
</dbReference>
<dbReference type="PANTHER" id="PTHR45657">
    <property type="entry name" value="CRAL-TRIO DOMAIN-CONTAINING PROTEIN YKL091C-RELATED"/>
    <property type="match status" value="1"/>
</dbReference>
<dbReference type="CDD" id="cd00170">
    <property type="entry name" value="SEC14"/>
    <property type="match status" value="1"/>
</dbReference>
<evidence type="ECO:0000256" key="1">
    <source>
        <dbReference type="SAM" id="MobiDB-lite"/>
    </source>
</evidence>
<dbReference type="OrthoDB" id="30289at2759"/>
<gene>
    <name evidence="3" type="ORF">SAMD00023353_2100500</name>
</gene>
<dbReference type="AlphaFoldDB" id="A0A1W2TFI9"/>
<dbReference type="InterPro" id="IPR051026">
    <property type="entry name" value="PI/PC_transfer"/>
</dbReference>
<dbReference type="OMA" id="CWIYSKS"/>
<dbReference type="Gene3D" id="1.10.8.20">
    <property type="entry name" value="N-terminal domain of phosphatidylinositol transfer protein sec14p"/>
    <property type="match status" value="1"/>
</dbReference>
<evidence type="ECO:0000313" key="4">
    <source>
        <dbReference type="Proteomes" id="UP000054516"/>
    </source>
</evidence>
<dbReference type="PROSITE" id="PS50191">
    <property type="entry name" value="CRAL_TRIO"/>
    <property type="match status" value="1"/>
</dbReference>
<dbReference type="InterPro" id="IPR036865">
    <property type="entry name" value="CRAL-TRIO_dom_sf"/>
</dbReference>
<dbReference type="InterPro" id="IPR001251">
    <property type="entry name" value="CRAL-TRIO_dom"/>
</dbReference>
<evidence type="ECO:0000313" key="3">
    <source>
        <dbReference type="EMBL" id="GAP86820.1"/>
    </source>
</evidence>
<dbReference type="SUPFAM" id="SSF46938">
    <property type="entry name" value="CRAL/TRIO N-terminal domain"/>
    <property type="match status" value="1"/>
</dbReference>
<dbReference type="STRING" id="77044.A0A1W2TFI9"/>
<protein>
    <submittedName>
        <fullName evidence="3">Putative CRAL TRIO domain protein</fullName>
    </submittedName>
</protein>
<dbReference type="Pfam" id="PF00650">
    <property type="entry name" value="CRAL_TRIO"/>
    <property type="match status" value="1"/>
</dbReference>
<organism evidence="3">
    <name type="scientific">Rosellinia necatrix</name>
    <name type="common">White root-rot fungus</name>
    <dbReference type="NCBI Taxonomy" id="77044"/>
    <lineage>
        <taxon>Eukaryota</taxon>
        <taxon>Fungi</taxon>
        <taxon>Dikarya</taxon>
        <taxon>Ascomycota</taxon>
        <taxon>Pezizomycotina</taxon>
        <taxon>Sordariomycetes</taxon>
        <taxon>Xylariomycetidae</taxon>
        <taxon>Xylariales</taxon>
        <taxon>Xylariaceae</taxon>
        <taxon>Rosellinia</taxon>
    </lineage>
</organism>
<sequence length="353" mass="38743">MENGQQNGSTTGELRSNAGDNGKLDDSTTGLTGYQQQRFESFVEQCREEGLLERPVGLVAEDALDGLNDEVTLLRFLSARSFDAPGALAQFKEAQTIRNSVNSAEHYNGIDIDDFEHLRRMYPHWSGHRTKRGLPICTLDVANLDGSNLAKFNNCTPSEATCRAITSLDYLTRFVLPLCSAMTDRPDPSKPVSNAVYLVDITYISLRQAWGVRRYAQSITGLLATCYPEVVDKIYVLNAPPYFSKIWAFIKSWIDPNTAKKLVIVPPEDVLTTLSETIDVECIPERYGGKSKAKDGELPSVAGLQDLLGVQELPEGPIKWATDQGIRTAVAVGVRGGEARREVLSSASIKAAL</sequence>